<dbReference type="InterPro" id="IPR029032">
    <property type="entry name" value="AhpD-like"/>
</dbReference>
<dbReference type="GO" id="GO:0051920">
    <property type="term" value="F:peroxiredoxin activity"/>
    <property type="evidence" value="ECO:0007669"/>
    <property type="project" value="InterPro"/>
</dbReference>
<dbReference type="InterPro" id="IPR004675">
    <property type="entry name" value="AhpD_core"/>
</dbReference>
<proteinExistence type="predicted"/>
<keyword evidence="3" id="KW-1185">Reference proteome</keyword>
<evidence type="ECO:0000313" key="2">
    <source>
        <dbReference type="EMBL" id="GGJ87928.1"/>
    </source>
</evidence>
<dbReference type="RefSeq" id="WP_188982239.1">
    <property type="nucleotide sequence ID" value="NZ_BMPO01000002.1"/>
</dbReference>
<reference evidence="2" key="2">
    <citation type="submission" date="2020-09" db="EMBL/GenBank/DDBJ databases">
        <authorList>
            <person name="Sun Q."/>
            <person name="Ohkuma M."/>
        </authorList>
    </citation>
    <scope>NUCLEOTIDE SEQUENCE</scope>
    <source>
        <strain evidence="2">JCM 30078</strain>
    </source>
</reference>
<reference evidence="2" key="1">
    <citation type="journal article" date="2014" name="Int. J. Syst. Evol. Microbiol.">
        <title>Complete genome sequence of Corynebacterium casei LMG S-19264T (=DSM 44701T), isolated from a smear-ripened cheese.</title>
        <authorList>
            <consortium name="US DOE Joint Genome Institute (JGI-PGF)"/>
            <person name="Walter F."/>
            <person name="Albersmeier A."/>
            <person name="Kalinowski J."/>
            <person name="Ruckert C."/>
        </authorList>
    </citation>
    <scope>NUCLEOTIDE SEQUENCE</scope>
    <source>
        <strain evidence="2">JCM 30078</strain>
    </source>
</reference>
<dbReference type="PANTHER" id="PTHR34846">
    <property type="entry name" value="4-CARBOXYMUCONOLACTONE DECARBOXYLASE FAMILY PROTEIN (AFU_ORTHOLOGUE AFUA_6G11590)"/>
    <property type="match status" value="1"/>
</dbReference>
<evidence type="ECO:0000313" key="3">
    <source>
        <dbReference type="Proteomes" id="UP000635983"/>
    </source>
</evidence>
<accession>A0A917UVC6</accession>
<gene>
    <name evidence="2" type="ORF">GCM10009304_12080</name>
</gene>
<dbReference type="InterPro" id="IPR003779">
    <property type="entry name" value="CMD-like"/>
</dbReference>
<feature type="domain" description="Carboxymuconolactone decarboxylase-like" evidence="1">
    <location>
        <begin position="36"/>
        <end position="94"/>
    </location>
</feature>
<dbReference type="AlphaFoldDB" id="A0A917UVC6"/>
<dbReference type="PANTHER" id="PTHR34846:SF10">
    <property type="entry name" value="CYTOPLASMIC PROTEIN"/>
    <property type="match status" value="1"/>
</dbReference>
<dbReference type="SUPFAM" id="SSF69118">
    <property type="entry name" value="AhpD-like"/>
    <property type="match status" value="1"/>
</dbReference>
<protein>
    <submittedName>
        <fullName evidence="2">Alkyl hydroperoxide reductase AhpD</fullName>
    </submittedName>
</protein>
<dbReference type="Proteomes" id="UP000635983">
    <property type="component" value="Unassembled WGS sequence"/>
</dbReference>
<dbReference type="EMBL" id="BMPO01000002">
    <property type="protein sequence ID" value="GGJ87928.1"/>
    <property type="molecule type" value="Genomic_DNA"/>
</dbReference>
<dbReference type="Pfam" id="PF02627">
    <property type="entry name" value="CMD"/>
    <property type="match status" value="1"/>
</dbReference>
<name>A0A917UVC6_9PSED</name>
<organism evidence="2 3">
    <name type="scientific">Pseudomonas matsuisoli</name>
    <dbReference type="NCBI Taxonomy" id="1515666"/>
    <lineage>
        <taxon>Bacteria</taxon>
        <taxon>Pseudomonadati</taxon>
        <taxon>Pseudomonadota</taxon>
        <taxon>Gammaproteobacteria</taxon>
        <taxon>Pseudomonadales</taxon>
        <taxon>Pseudomonadaceae</taxon>
        <taxon>Pseudomonas</taxon>
    </lineage>
</organism>
<comment type="caution">
    <text evidence="2">The sequence shown here is derived from an EMBL/GenBank/DDBJ whole genome shotgun (WGS) entry which is preliminary data.</text>
</comment>
<sequence length="159" mass="17889">MSQRLDYFALSPDAASKYIELTQLLNRKPFLAEVGHLVTLRASQINGCAFCVDMHVKEAKIHGERELRLHHVTVWRESTLFSPRERAALEWTEALTRLAAHGVSDETYNNVRAHLSDAELSDLSFMVISINGWNRLSVAFQAVPGSADKLYGLDKADLH</sequence>
<evidence type="ECO:0000259" key="1">
    <source>
        <dbReference type="Pfam" id="PF02627"/>
    </source>
</evidence>
<dbReference type="Gene3D" id="1.20.1290.10">
    <property type="entry name" value="AhpD-like"/>
    <property type="match status" value="1"/>
</dbReference>
<dbReference type="NCBIfam" id="TIGR00778">
    <property type="entry name" value="ahpD_dom"/>
    <property type="match status" value="1"/>
</dbReference>